<dbReference type="PaxDb" id="3218-PP1S18_37V6.1"/>
<dbReference type="EnsemblPlants" id="Pp3c24_4550V3.1">
    <property type="protein sequence ID" value="PAC:32910860.CDS.1"/>
    <property type="gene ID" value="Pp3c24_4550"/>
</dbReference>
<sequence>MEPTTTTAPLSTSSNNESQQAMKWWLQRSNREGCQREPLTNLIIECGGGNRLEPHLGGAITAATSLCTKNSQVNSCDEGG</sequence>
<protein>
    <submittedName>
        <fullName evidence="1 2">Uncharacterized protein</fullName>
    </submittedName>
</protein>
<dbReference type="Gramene" id="Pp3c24_4550V3.2">
    <property type="protein sequence ID" value="PAC:32910861.CDS.1"/>
    <property type="gene ID" value="Pp3c24_4550"/>
</dbReference>
<accession>A0A2K1IFH4</accession>
<dbReference type="InParanoid" id="A0A2K1IFH4"/>
<dbReference type="Gramene" id="Pp3c24_4550V3.1">
    <property type="protein sequence ID" value="PAC:32910860.CDS.1"/>
    <property type="gene ID" value="Pp3c24_4550"/>
</dbReference>
<reference evidence="2" key="3">
    <citation type="submission" date="2020-12" db="UniProtKB">
        <authorList>
            <consortium name="EnsemblPlants"/>
        </authorList>
    </citation>
    <scope>IDENTIFICATION</scope>
</reference>
<reference evidence="1 3" key="2">
    <citation type="journal article" date="2018" name="Plant J.">
        <title>The Physcomitrella patens chromosome-scale assembly reveals moss genome structure and evolution.</title>
        <authorList>
            <person name="Lang D."/>
            <person name="Ullrich K.K."/>
            <person name="Murat F."/>
            <person name="Fuchs J."/>
            <person name="Jenkins J."/>
            <person name="Haas F.B."/>
            <person name="Piednoel M."/>
            <person name="Gundlach H."/>
            <person name="Van Bel M."/>
            <person name="Meyberg R."/>
            <person name="Vives C."/>
            <person name="Morata J."/>
            <person name="Symeonidi A."/>
            <person name="Hiss M."/>
            <person name="Muchero W."/>
            <person name="Kamisugi Y."/>
            <person name="Saleh O."/>
            <person name="Blanc G."/>
            <person name="Decker E.L."/>
            <person name="van Gessel N."/>
            <person name="Grimwood J."/>
            <person name="Hayes R.D."/>
            <person name="Graham S.W."/>
            <person name="Gunter L.E."/>
            <person name="McDaniel S.F."/>
            <person name="Hoernstein S.N.W."/>
            <person name="Larsson A."/>
            <person name="Li F.W."/>
            <person name="Perroud P.F."/>
            <person name="Phillips J."/>
            <person name="Ranjan P."/>
            <person name="Rokshar D.S."/>
            <person name="Rothfels C.J."/>
            <person name="Schneider L."/>
            <person name="Shu S."/>
            <person name="Stevenson D.W."/>
            <person name="Thummler F."/>
            <person name="Tillich M."/>
            <person name="Villarreal Aguilar J.C."/>
            <person name="Widiez T."/>
            <person name="Wong G.K."/>
            <person name="Wymore A."/>
            <person name="Zhang Y."/>
            <person name="Zimmer A.D."/>
            <person name="Quatrano R.S."/>
            <person name="Mayer K.F.X."/>
            <person name="Goodstein D."/>
            <person name="Casacuberta J.M."/>
            <person name="Vandepoele K."/>
            <person name="Reski R."/>
            <person name="Cuming A.C."/>
            <person name="Tuskan G.A."/>
            <person name="Maumus F."/>
            <person name="Salse J."/>
            <person name="Schmutz J."/>
            <person name="Rensing S.A."/>
        </authorList>
    </citation>
    <scope>NUCLEOTIDE SEQUENCE [LARGE SCALE GENOMIC DNA]</scope>
    <source>
        <strain evidence="2 3">cv. Gransden 2004</strain>
    </source>
</reference>
<evidence type="ECO:0000313" key="1">
    <source>
        <dbReference type="EMBL" id="PNR28031.1"/>
    </source>
</evidence>
<proteinExistence type="predicted"/>
<dbReference type="EMBL" id="ABEU02000024">
    <property type="protein sequence ID" value="PNR28031.1"/>
    <property type="molecule type" value="Genomic_DNA"/>
</dbReference>
<gene>
    <name evidence="1" type="ORF">PHYPA_028623</name>
</gene>
<name>A0A2K1IFH4_PHYPA</name>
<reference evidence="1 3" key="1">
    <citation type="journal article" date="2008" name="Science">
        <title>The Physcomitrella genome reveals evolutionary insights into the conquest of land by plants.</title>
        <authorList>
            <person name="Rensing S."/>
            <person name="Lang D."/>
            <person name="Zimmer A."/>
            <person name="Terry A."/>
            <person name="Salamov A."/>
            <person name="Shapiro H."/>
            <person name="Nishiyama T."/>
            <person name="Perroud P.-F."/>
            <person name="Lindquist E."/>
            <person name="Kamisugi Y."/>
            <person name="Tanahashi T."/>
            <person name="Sakakibara K."/>
            <person name="Fujita T."/>
            <person name="Oishi K."/>
            <person name="Shin-I T."/>
            <person name="Kuroki Y."/>
            <person name="Toyoda A."/>
            <person name="Suzuki Y."/>
            <person name="Hashimoto A."/>
            <person name="Yamaguchi K."/>
            <person name="Sugano A."/>
            <person name="Kohara Y."/>
            <person name="Fujiyama A."/>
            <person name="Anterola A."/>
            <person name="Aoki S."/>
            <person name="Ashton N."/>
            <person name="Barbazuk W.B."/>
            <person name="Barker E."/>
            <person name="Bennetzen J."/>
            <person name="Bezanilla M."/>
            <person name="Blankenship R."/>
            <person name="Cho S.H."/>
            <person name="Dutcher S."/>
            <person name="Estelle M."/>
            <person name="Fawcett J.A."/>
            <person name="Gundlach H."/>
            <person name="Hanada K."/>
            <person name="Heyl A."/>
            <person name="Hicks K.A."/>
            <person name="Hugh J."/>
            <person name="Lohr M."/>
            <person name="Mayer K."/>
            <person name="Melkozernov A."/>
            <person name="Murata T."/>
            <person name="Nelson D."/>
            <person name="Pils B."/>
            <person name="Prigge M."/>
            <person name="Reiss B."/>
            <person name="Renner T."/>
            <person name="Rombauts S."/>
            <person name="Rushton P."/>
            <person name="Sanderfoot A."/>
            <person name="Schween G."/>
            <person name="Shiu S.-H."/>
            <person name="Stueber K."/>
            <person name="Theodoulou F.L."/>
            <person name="Tu H."/>
            <person name="Van de Peer Y."/>
            <person name="Verrier P.J."/>
            <person name="Waters E."/>
            <person name="Wood A."/>
            <person name="Yang L."/>
            <person name="Cove D."/>
            <person name="Cuming A."/>
            <person name="Hasebe M."/>
            <person name="Lucas S."/>
            <person name="Mishler D.B."/>
            <person name="Reski R."/>
            <person name="Grigoriev I."/>
            <person name="Quatrano R.S."/>
            <person name="Boore J.L."/>
        </authorList>
    </citation>
    <scope>NUCLEOTIDE SEQUENCE [LARGE SCALE GENOMIC DNA]</scope>
    <source>
        <strain evidence="2 3">cv. Gransden 2004</strain>
    </source>
</reference>
<dbReference type="AlphaFoldDB" id="A0A2K1IFH4"/>
<evidence type="ECO:0000313" key="3">
    <source>
        <dbReference type="Proteomes" id="UP000006727"/>
    </source>
</evidence>
<dbReference type="Proteomes" id="UP000006727">
    <property type="component" value="Chromosome 24"/>
</dbReference>
<organism evidence="1">
    <name type="scientific">Physcomitrium patens</name>
    <name type="common">Spreading-leaved earth moss</name>
    <name type="synonym">Physcomitrella patens</name>
    <dbReference type="NCBI Taxonomy" id="3218"/>
    <lineage>
        <taxon>Eukaryota</taxon>
        <taxon>Viridiplantae</taxon>
        <taxon>Streptophyta</taxon>
        <taxon>Embryophyta</taxon>
        <taxon>Bryophyta</taxon>
        <taxon>Bryophytina</taxon>
        <taxon>Bryopsida</taxon>
        <taxon>Funariidae</taxon>
        <taxon>Funariales</taxon>
        <taxon>Funariaceae</taxon>
        <taxon>Physcomitrium</taxon>
    </lineage>
</organism>
<dbReference type="EnsemblPlants" id="Pp3c24_4550V3.2">
    <property type="protein sequence ID" value="PAC:32910861.CDS.1"/>
    <property type="gene ID" value="Pp3c24_4550"/>
</dbReference>
<evidence type="ECO:0000313" key="2">
    <source>
        <dbReference type="EnsemblPlants" id="PAC:32910860.CDS.1"/>
    </source>
</evidence>
<keyword evidence="3" id="KW-1185">Reference proteome</keyword>